<dbReference type="OrthoDB" id="9760282at2"/>
<dbReference type="Proteomes" id="UP000192042">
    <property type="component" value="Chromosome I"/>
</dbReference>
<gene>
    <name evidence="1" type="ORF">NSJP_0342</name>
</gene>
<proteinExistence type="predicted"/>
<evidence type="ECO:0000313" key="2">
    <source>
        <dbReference type="Proteomes" id="UP000192042"/>
    </source>
</evidence>
<accession>A0A1W1I0K3</accession>
<dbReference type="RefSeq" id="WP_080885187.1">
    <property type="nucleotide sequence ID" value="NZ_LT828648.1"/>
</dbReference>
<reference evidence="1 2" key="1">
    <citation type="submission" date="2017-03" db="EMBL/GenBank/DDBJ databases">
        <authorList>
            <person name="Afonso C.L."/>
            <person name="Miller P.J."/>
            <person name="Scott M.A."/>
            <person name="Spackman E."/>
            <person name="Goraichik I."/>
            <person name="Dimitrov K.M."/>
            <person name="Suarez D.L."/>
            <person name="Swayne D.E."/>
        </authorList>
    </citation>
    <scope>NUCLEOTIDE SEQUENCE [LARGE SCALE GENOMIC DNA]</scope>
    <source>
        <strain evidence="1">Genome sequencing of Nitrospira japonica strain NJ11</strain>
    </source>
</reference>
<dbReference type="EMBL" id="LT828648">
    <property type="protein sequence ID" value="SLM46514.1"/>
    <property type="molecule type" value="Genomic_DNA"/>
</dbReference>
<dbReference type="STRING" id="1325564.NSJP_0342"/>
<evidence type="ECO:0000313" key="1">
    <source>
        <dbReference type="EMBL" id="SLM46514.1"/>
    </source>
</evidence>
<sequence length="256" mass="28930">MSLPRNEGATRHGRLQSVRRAWTHRAAAGSFALCLAGLSLLPADFGGTAHAEGPCTCNDLDKLQAQLDRTTKSEEIWKEIFAWARGLHRDVNLPQSNDDLNQKFVQLTGAPASQWRDLIKQGPAQEKKTLKKVAGLSKEGETVLDEDFKKSNCDDIIDAEHVHEQAHRDFYLSFPQILEAGMSSRLLRLRAESEVEAYRAHKTFLEKKLSDLKLKCLTKLDKSTKMILEQAYAQRERLNQAEQRLRMYGNSEAALN</sequence>
<name>A0A1W1I0K3_9BACT</name>
<protein>
    <submittedName>
        <fullName evidence="1">Uncharacterized protein</fullName>
    </submittedName>
</protein>
<dbReference type="AlphaFoldDB" id="A0A1W1I0K3"/>
<keyword evidence="2" id="KW-1185">Reference proteome</keyword>
<dbReference type="KEGG" id="nja:NSJP_0342"/>
<organism evidence="1 2">
    <name type="scientific">Nitrospira japonica</name>
    <dbReference type="NCBI Taxonomy" id="1325564"/>
    <lineage>
        <taxon>Bacteria</taxon>
        <taxon>Pseudomonadati</taxon>
        <taxon>Nitrospirota</taxon>
        <taxon>Nitrospiria</taxon>
        <taxon>Nitrospirales</taxon>
        <taxon>Nitrospiraceae</taxon>
        <taxon>Nitrospira</taxon>
    </lineage>
</organism>